<dbReference type="InterPro" id="IPR001119">
    <property type="entry name" value="SLH_dom"/>
</dbReference>
<accession>A0A921FVX1</accession>
<keyword evidence="1" id="KW-0732">Signal</keyword>
<dbReference type="PROSITE" id="PS51272">
    <property type="entry name" value="SLH"/>
    <property type="match status" value="2"/>
</dbReference>
<feature type="domain" description="SLH" evidence="2">
    <location>
        <begin position="32"/>
        <end position="95"/>
    </location>
</feature>
<evidence type="ECO:0000256" key="1">
    <source>
        <dbReference type="SAM" id="SignalP"/>
    </source>
</evidence>
<reference evidence="3" key="2">
    <citation type="submission" date="2021-09" db="EMBL/GenBank/DDBJ databases">
        <authorList>
            <person name="Gilroy R."/>
        </authorList>
    </citation>
    <scope>NUCLEOTIDE SEQUENCE</scope>
    <source>
        <strain evidence="3">CHK171-7178</strain>
    </source>
</reference>
<evidence type="ECO:0000259" key="2">
    <source>
        <dbReference type="PROSITE" id="PS51272"/>
    </source>
</evidence>
<proteinExistence type="predicted"/>
<organism evidence="3 4">
    <name type="scientific">Sporosarcina psychrophila</name>
    <name type="common">Bacillus psychrophilus</name>
    <dbReference type="NCBI Taxonomy" id="1476"/>
    <lineage>
        <taxon>Bacteria</taxon>
        <taxon>Bacillati</taxon>
        <taxon>Bacillota</taxon>
        <taxon>Bacilli</taxon>
        <taxon>Bacillales</taxon>
        <taxon>Caryophanaceae</taxon>
        <taxon>Sporosarcina</taxon>
    </lineage>
</organism>
<sequence length="328" mass="36130">MKKNLFFLTLATAVTIPALVISTPVHADNSAGVKKFKDIPSSHAYYNEISEMTSKGIIHGYENGMFKPNELITRQHAAALLARAFKPSGDYTREFTDMSTKNSYYKDMVQAVGNGWLEAPNGKARPSDTITRGEMAIALSRAAGLTDERKKHGLKDVSTKYAYAVTVLVNSKVTTGFEDNTFRENKGLSRAHYSAFLYRTLNYKAGITESEKESIYGSSYIGKYGAGKVPTPVGVTYEIQVAEYDKLVSLMPKGAYHGKLSAKGSVYYDAVLNQIEKASGISKVTIAGYIDESAKIGRIVYFDGNNGKKYFVSYQYSTHGIMVGEDHR</sequence>
<dbReference type="AlphaFoldDB" id="A0A921FVX1"/>
<feature type="signal peptide" evidence="1">
    <location>
        <begin position="1"/>
        <end position="27"/>
    </location>
</feature>
<dbReference type="InterPro" id="IPR051465">
    <property type="entry name" value="Cell_Envelope_Struct_Comp"/>
</dbReference>
<gene>
    <name evidence="3" type="ORF">K8V56_03195</name>
</gene>
<reference evidence="3" key="1">
    <citation type="journal article" date="2021" name="PeerJ">
        <title>Extensive microbial diversity within the chicken gut microbiome revealed by metagenomics and culture.</title>
        <authorList>
            <person name="Gilroy R."/>
            <person name="Ravi A."/>
            <person name="Getino M."/>
            <person name="Pursley I."/>
            <person name="Horton D.L."/>
            <person name="Alikhan N.F."/>
            <person name="Baker D."/>
            <person name="Gharbi K."/>
            <person name="Hall N."/>
            <person name="Watson M."/>
            <person name="Adriaenssens E.M."/>
            <person name="Foster-Nyarko E."/>
            <person name="Jarju S."/>
            <person name="Secka A."/>
            <person name="Antonio M."/>
            <person name="Oren A."/>
            <person name="Chaudhuri R.R."/>
            <person name="La Ragione R."/>
            <person name="Hildebrand F."/>
            <person name="Pallen M.J."/>
        </authorList>
    </citation>
    <scope>NUCLEOTIDE SEQUENCE</scope>
    <source>
        <strain evidence="3">CHK171-7178</strain>
    </source>
</reference>
<dbReference type="EMBL" id="DYWT01000054">
    <property type="protein sequence ID" value="HJF30770.1"/>
    <property type="molecule type" value="Genomic_DNA"/>
</dbReference>
<feature type="domain" description="SLH" evidence="2">
    <location>
        <begin position="148"/>
        <end position="211"/>
    </location>
</feature>
<dbReference type="PANTHER" id="PTHR43308:SF5">
    <property type="entry name" value="S-LAYER PROTEIN _ PEPTIDOGLYCAN ENDO-BETA-N-ACETYLGLUCOSAMINIDASE"/>
    <property type="match status" value="1"/>
</dbReference>
<feature type="chain" id="PRO_5037366583" evidence="1">
    <location>
        <begin position="28"/>
        <end position="328"/>
    </location>
</feature>
<dbReference type="PANTHER" id="PTHR43308">
    <property type="entry name" value="OUTER MEMBRANE PROTEIN ALPHA-RELATED"/>
    <property type="match status" value="1"/>
</dbReference>
<evidence type="ECO:0000313" key="4">
    <source>
        <dbReference type="Proteomes" id="UP000698173"/>
    </source>
</evidence>
<evidence type="ECO:0000313" key="3">
    <source>
        <dbReference type="EMBL" id="HJF30770.1"/>
    </source>
</evidence>
<comment type="caution">
    <text evidence="3">The sequence shown here is derived from an EMBL/GenBank/DDBJ whole genome shotgun (WGS) entry which is preliminary data.</text>
</comment>
<dbReference type="Proteomes" id="UP000698173">
    <property type="component" value="Unassembled WGS sequence"/>
</dbReference>
<name>A0A921FVX1_SPOPS</name>
<dbReference type="Pfam" id="PF00395">
    <property type="entry name" value="SLH"/>
    <property type="match status" value="2"/>
</dbReference>
<protein>
    <submittedName>
        <fullName evidence="3">S-layer homology domain-containing protein</fullName>
    </submittedName>
</protein>